<organism evidence="4 5">
    <name type="scientific">Effrenium voratum</name>
    <dbReference type="NCBI Taxonomy" id="2562239"/>
    <lineage>
        <taxon>Eukaryota</taxon>
        <taxon>Sar</taxon>
        <taxon>Alveolata</taxon>
        <taxon>Dinophyceae</taxon>
        <taxon>Suessiales</taxon>
        <taxon>Symbiodiniaceae</taxon>
        <taxon>Effrenium</taxon>
    </lineage>
</organism>
<reference evidence="4" key="1">
    <citation type="submission" date="2023-08" db="EMBL/GenBank/DDBJ databases">
        <authorList>
            <person name="Chen Y."/>
            <person name="Shah S."/>
            <person name="Dougan E. K."/>
            <person name="Thang M."/>
            <person name="Chan C."/>
        </authorList>
    </citation>
    <scope>NUCLEOTIDE SEQUENCE</scope>
</reference>
<evidence type="ECO:0000256" key="2">
    <source>
        <dbReference type="RuleBase" id="RU003682"/>
    </source>
</evidence>
<accession>A0AA36JTW6</accession>
<dbReference type="InterPro" id="IPR050767">
    <property type="entry name" value="Sel1_AlgK"/>
</dbReference>
<feature type="domain" description="Fe2OG dioxygenase" evidence="3">
    <location>
        <begin position="80"/>
        <end position="171"/>
    </location>
</feature>
<evidence type="ECO:0000256" key="1">
    <source>
        <dbReference type="ARBA" id="ARBA00038101"/>
    </source>
</evidence>
<keyword evidence="5" id="KW-1185">Reference proteome</keyword>
<dbReference type="PANTHER" id="PTHR11102:SF160">
    <property type="entry name" value="ERAD-ASSOCIATED E3 UBIQUITIN-PROTEIN LIGASE COMPONENT HRD3"/>
    <property type="match status" value="1"/>
</dbReference>
<protein>
    <recommendedName>
        <fullName evidence="3">Fe2OG dioxygenase domain-containing protein</fullName>
    </recommendedName>
</protein>
<dbReference type="GO" id="GO:0046872">
    <property type="term" value="F:metal ion binding"/>
    <property type="evidence" value="ECO:0007669"/>
    <property type="project" value="UniProtKB-KW"/>
</dbReference>
<dbReference type="Proteomes" id="UP001178507">
    <property type="component" value="Unassembled WGS sequence"/>
</dbReference>
<dbReference type="SMART" id="SM00671">
    <property type="entry name" value="SEL1"/>
    <property type="match status" value="4"/>
</dbReference>
<comment type="similarity">
    <text evidence="2">Belongs to the iron/ascorbate-dependent oxidoreductase family.</text>
</comment>
<gene>
    <name evidence="4" type="ORF">EVOR1521_LOCUS32062</name>
</gene>
<keyword evidence="2" id="KW-0408">Iron</keyword>
<sequence>MACVHLKGLMTQDVAQDVLAELKSRKYNTEPDSVDEMPTFEFYPMVNGEWADPGLGKRLGALVDAVVPLVRDSFSCSSCVAAEILVRRYVTGERRAHSLHFDGHAFATVVLGLTRPNEYDGGLYIQPQPNARSRRFVFLEPGDLFLHSFNLQHGVRLFSGSRYSLVLWIKPAAAIALRSTPWYDAAAKKGDPDAFFNLAEQYLQGTGGKTADPDRALELYAAAAELGHPFAANHLGLLLAESDAEESMKWLQAAAGSGLATAQKSLAFALASAQALAPAAKWMRRAAEQDDLEAAYVLGTMYLHGQGVAPAPRLARAWVLHSALGGYGDAMWELARWKRPNRTFEEFWLQRAAVQQHALAAKSWAKVLQSKGLDREALLWWKRFAKLGR</sequence>
<keyword evidence="2" id="KW-0560">Oxidoreductase</keyword>
<dbReference type="PANTHER" id="PTHR11102">
    <property type="entry name" value="SEL-1-LIKE PROTEIN"/>
    <property type="match status" value="1"/>
</dbReference>
<dbReference type="InterPro" id="IPR005123">
    <property type="entry name" value="Oxoglu/Fe-dep_dioxygenase_dom"/>
</dbReference>
<dbReference type="EMBL" id="CAUJNA010003879">
    <property type="protein sequence ID" value="CAJ1411511.1"/>
    <property type="molecule type" value="Genomic_DNA"/>
</dbReference>
<dbReference type="PROSITE" id="PS51471">
    <property type="entry name" value="FE2OG_OXY"/>
    <property type="match status" value="1"/>
</dbReference>
<dbReference type="SUPFAM" id="SSF81901">
    <property type="entry name" value="HCP-like"/>
    <property type="match status" value="1"/>
</dbReference>
<evidence type="ECO:0000259" key="3">
    <source>
        <dbReference type="PROSITE" id="PS51471"/>
    </source>
</evidence>
<name>A0AA36JTW6_9DINO</name>
<dbReference type="Pfam" id="PF08238">
    <property type="entry name" value="Sel1"/>
    <property type="match status" value="4"/>
</dbReference>
<dbReference type="AlphaFoldDB" id="A0AA36JTW6"/>
<evidence type="ECO:0000313" key="4">
    <source>
        <dbReference type="EMBL" id="CAJ1411511.1"/>
    </source>
</evidence>
<dbReference type="GO" id="GO:0016491">
    <property type="term" value="F:oxidoreductase activity"/>
    <property type="evidence" value="ECO:0007669"/>
    <property type="project" value="UniProtKB-KW"/>
</dbReference>
<proteinExistence type="inferred from homology"/>
<keyword evidence="2" id="KW-0479">Metal-binding</keyword>
<dbReference type="InterPro" id="IPR006597">
    <property type="entry name" value="Sel1-like"/>
</dbReference>
<comment type="similarity">
    <text evidence="1">Belongs to the sel-1 family.</text>
</comment>
<dbReference type="InterPro" id="IPR011990">
    <property type="entry name" value="TPR-like_helical_dom_sf"/>
</dbReference>
<comment type="caution">
    <text evidence="4">The sequence shown here is derived from an EMBL/GenBank/DDBJ whole genome shotgun (WGS) entry which is preliminary data.</text>
</comment>
<dbReference type="Gene3D" id="1.25.40.10">
    <property type="entry name" value="Tetratricopeptide repeat domain"/>
    <property type="match status" value="1"/>
</dbReference>
<evidence type="ECO:0000313" key="5">
    <source>
        <dbReference type="Proteomes" id="UP001178507"/>
    </source>
</evidence>